<keyword evidence="4" id="KW-0378">Hydrolase</keyword>
<keyword evidence="8" id="KW-0121">Carboxypeptidase</keyword>
<dbReference type="PANTHER" id="PTHR11705">
    <property type="entry name" value="PROTEASE FAMILY M14 CARBOXYPEPTIDASE A,B"/>
    <property type="match status" value="1"/>
</dbReference>
<evidence type="ECO:0000313" key="8">
    <source>
        <dbReference type="EMBL" id="AOP35668.1"/>
    </source>
</evidence>
<dbReference type="EMBL" id="CP015217">
    <property type="protein sequence ID" value="AOP35668.1"/>
    <property type="molecule type" value="Genomic_DNA"/>
</dbReference>
<evidence type="ECO:0000313" key="9">
    <source>
        <dbReference type="Proteomes" id="UP000094197"/>
    </source>
</evidence>
<dbReference type="SUPFAM" id="SSF53187">
    <property type="entry name" value="Zn-dependent exopeptidases"/>
    <property type="match status" value="1"/>
</dbReference>
<evidence type="ECO:0000256" key="1">
    <source>
        <dbReference type="ARBA" id="ARBA00001947"/>
    </source>
</evidence>
<dbReference type="RefSeq" id="WP_069608869.1">
    <property type="nucleotide sequence ID" value="NZ_CP015217.1"/>
</dbReference>
<dbReference type="PANTHER" id="PTHR11705:SF143">
    <property type="entry name" value="SLL0236 PROTEIN"/>
    <property type="match status" value="1"/>
</dbReference>
<dbReference type="Pfam" id="PF00246">
    <property type="entry name" value="Peptidase_M14"/>
    <property type="match status" value="1"/>
</dbReference>
<protein>
    <submittedName>
        <fullName evidence="8">Carboxypeptidase</fullName>
    </submittedName>
</protein>
<keyword evidence="5" id="KW-0862">Zinc</keyword>
<evidence type="ECO:0000256" key="4">
    <source>
        <dbReference type="ARBA" id="ARBA00022801"/>
    </source>
</evidence>
<feature type="domain" description="Peptidase M14" evidence="7">
    <location>
        <begin position="44"/>
        <end position="262"/>
    </location>
</feature>
<evidence type="ECO:0000259" key="7">
    <source>
        <dbReference type="Pfam" id="PF00246"/>
    </source>
</evidence>
<dbReference type="GO" id="GO:0004181">
    <property type="term" value="F:metallocarboxypeptidase activity"/>
    <property type="evidence" value="ECO:0007669"/>
    <property type="project" value="InterPro"/>
</dbReference>
<keyword evidence="3" id="KW-0645">Protease</keyword>
<dbReference type="OrthoDB" id="9779324at2"/>
<evidence type="ECO:0000256" key="5">
    <source>
        <dbReference type="ARBA" id="ARBA00022833"/>
    </source>
</evidence>
<dbReference type="InterPro" id="IPR000834">
    <property type="entry name" value="Peptidase_M14"/>
</dbReference>
<evidence type="ECO:0000256" key="3">
    <source>
        <dbReference type="ARBA" id="ARBA00022670"/>
    </source>
</evidence>
<comment type="cofactor">
    <cofactor evidence="1">
        <name>Zn(2+)</name>
        <dbReference type="ChEBI" id="CHEBI:29105"/>
    </cofactor>
</comment>
<evidence type="ECO:0000256" key="2">
    <source>
        <dbReference type="ARBA" id="ARBA00005988"/>
    </source>
</evidence>
<dbReference type="KEGG" id="laj:A0128_18570"/>
<organism evidence="8 9">
    <name type="scientific">Leptospira tipperaryensis</name>
    <dbReference type="NCBI Taxonomy" id="2564040"/>
    <lineage>
        <taxon>Bacteria</taxon>
        <taxon>Pseudomonadati</taxon>
        <taxon>Spirochaetota</taxon>
        <taxon>Spirochaetia</taxon>
        <taxon>Leptospirales</taxon>
        <taxon>Leptospiraceae</taxon>
        <taxon>Leptospira</taxon>
    </lineage>
</organism>
<proteinExistence type="inferred from homology"/>
<reference evidence="8 9" key="1">
    <citation type="submission" date="2016-04" db="EMBL/GenBank/DDBJ databases">
        <title>Complete genome seqeunce of Leptospira alstonii serovar Room22.</title>
        <authorList>
            <person name="Nally J.E."/>
            <person name="Bayles D.O."/>
            <person name="Hurley D."/>
            <person name="Fanning S."/>
            <person name="McMahon B.J."/>
            <person name="Arent Z."/>
        </authorList>
    </citation>
    <scope>NUCLEOTIDE SEQUENCE [LARGE SCALE GENOMIC DNA]</scope>
    <source>
        <strain evidence="8 9">GWTS #1</strain>
    </source>
</reference>
<keyword evidence="6" id="KW-0482">Metalloprotease</keyword>
<evidence type="ECO:0000256" key="6">
    <source>
        <dbReference type="ARBA" id="ARBA00023049"/>
    </source>
</evidence>
<comment type="similarity">
    <text evidence="2">Belongs to the peptidase M14 family.</text>
</comment>
<dbReference type="AlphaFoldDB" id="A0A1D7V1G0"/>
<dbReference type="Proteomes" id="UP000094197">
    <property type="component" value="Chromosome 1"/>
</dbReference>
<keyword evidence="9" id="KW-1185">Reference proteome</keyword>
<dbReference type="GO" id="GO:0005615">
    <property type="term" value="C:extracellular space"/>
    <property type="evidence" value="ECO:0007669"/>
    <property type="project" value="TreeGrafter"/>
</dbReference>
<dbReference type="GO" id="GO:0006508">
    <property type="term" value="P:proteolysis"/>
    <property type="evidence" value="ECO:0007669"/>
    <property type="project" value="UniProtKB-KW"/>
</dbReference>
<sequence length="330" mass="37529">MLGGYKRLNRYDKKLLRILKLGGKLASLNQIGFSRKTAEGFRFPIHALRLGTEKGLKEHPVGIVAGVHGLETIGILILLDFLEYILHPDSTGYLPELKKGKLGIVILPIVNPGGVVLKQRSNPAGVDLMRNSGIDAVKALPFFGGQKISKRLPYYRGQGLEPESRALFRLVQESFFDVKDAIMPVLDLHSGFGTVDNVWWPYAYTKAPCPDTPLYQKIGDHLKNHCGHIHFQYGPQSETYTTHGDLWDKFYDHYLEYHKEESSWNSKFLPLTLEVGTWSDIKEDPSKLFRKRGIFNPASFNKIETVGRYRGFLRDFVKLGITKPKDWELD</sequence>
<dbReference type="GO" id="GO:0008270">
    <property type="term" value="F:zinc ion binding"/>
    <property type="evidence" value="ECO:0007669"/>
    <property type="project" value="InterPro"/>
</dbReference>
<dbReference type="Gene3D" id="3.40.630.10">
    <property type="entry name" value="Zn peptidases"/>
    <property type="match status" value="1"/>
</dbReference>
<gene>
    <name evidence="8" type="ORF">A0128_18570</name>
</gene>
<name>A0A1D7V1G0_9LEPT</name>
<accession>A0A1D7V1G0</accession>